<evidence type="ECO:0000256" key="13">
    <source>
        <dbReference type="ARBA" id="ARBA00023125"/>
    </source>
</evidence>
<dbReference type="Pfam" id="PF00910">
    <property type="entry name" value="RNA_helicase"/>
    <property type="match status" value="1"/>
</dbReference>
<comment type="subcellular location">
    <subcellularLocation>
        <location evidence="2">Host nucleus</location>
    </subcellularLocation>
</comment>
<evidence type="ECO:0000256" key="1">
    <source>
        <dbReference type="ARBA" id="ARBA00001936"/>
    </source>
</evidence>
<protein>
    <recommendedName>
        <fullName evidence="15">ATP-dependent helicase Rep</fullName>
    </recommendedName>
    <alternativeName>
        <fullName evidence="16">RepP</fullName>
    </alternativeName>
</protein>
<keyword evidence="13" id="KW-0238">DNA-binding</keyword>
<evidence type="ECO:0000256" key="12">
    <source>
        <dbReference type="ARBA" id="ARBA00023124"/>
    </source>
</evidence>
<evidence type="ECO:0000256" key="11">
    <source>
        <dbReference type="ARBA" id="ARBA00022801"/>
    </source>
</evidence>
<keyword evidence="5" id="KW-0548">Nucleotidyltransferase</keyword>
<comment type="cofactor">
    <cofactor evidence="1">
        <name>Mn(2+)</name>
        <dbReference type="ChEBI" id="CHEBI:29035"/>
    </cofactor>
</comment>
<dbReference type="GO" id="GO:0006260">
    <property type="term" value="P:DNA replication"/>
    <property type="evidence" value="ECO:0007669"/>
    <property type="project" value="UniProtKB-KW"/>
</dbReference>
<evidence type="ECO:0000256" key="3">
    <source>
        <dbReference type="ARBA" id="ARBA00008545"/>
    </source>
</evidence>
<sequence>MYWMFTLNNPVNNEIPAGFPDVEYAVWQREKGAQGTEHLQGYVVFSGKKRRQWVNSHCVKAHWEGRKGNHSQAKEYCTKADTRIAGPWECGHEPAPAEPGKRSDLLSLKRALDAGATEGQIASDPTTFPVWAKYWKAIPRYRMLTGKQRDWPVFTQVIWGPPGVGKSRKARDLAGPEAFWVNKPAGQTVWWDGYIGQEVIVIDEFYGWIAFDQMCRLLDRYPMSVETKGSATPMLAKKVIITSNVPPLEWYKNMAPLRLNALWRRLEMPLGTIEHMLVPYAPVVNVPPAVADAPAPQLLADEQVDWDQFEQDAANAVQQVHDQREQPLTVAQMAGDEVIEVIPRDQWNDLGW</sequence>
<evidence type="ECO:0000256" key="6">
    <source>
        <dbReference type="ARBA" id="ARBA00022705"/>
    </source>
</evidence>
<evidence type="ECO:0000256" key="7">
    <source>
        <dbReference type="ARBA" id="ARBA00022722"/>
    </source>
</evidence>
<evidence type="ECO:0000256" key="16">
    <source>
        <dbReference type="ARBA" id="ARBA00032243"/>
    </source>
</evidence>
<evidence type="ECO:0000256" key="9">
    <source>
        <dbReference type="ARBA" id="ARBA00022741"/>
    </source>
</evidence>
<evidence type="ECO:0000256" key="5">
    <source>
        <dbReference type="ARBA" id="ARBA00022695"/>
    </source>
</evidence>
<dbReference type="GO" id="GO:0003724">
    <property type="term" value="F:RNA helicase activity"/>
    <property type="evidence" value="ECO:0007669"/>
    <property type="project" value="InterPro"/>
</dbReference>
<evidence type="ECO:0000256" key="2">
    <source>
        <dbReference type="ARBA" id="ARBA00004147"/>
    </source>
</evidence>
<dbReference type="GO" id="GO:0000166">
    <property type="term" value="F:nucleotide binding"/>
    <property type="evidence" value="ECO:0007669"/>
    <property type="project" value="UniProtKB-KW"/>
</dbReference>
<dbReference type="InterPro" id="IPR000605">
    <property type="entry name" value="Helicase_SF3_ssDNA/RNA_vir"/>
</dbReference>
<feature type="domain" description="CRESS-DNA virus Rep endonuclease" evidence="18">
    <location>
        <begin position="1"/>
        <end position="93"/>
    </location>
</feature>
<keyword evidence="7" id="KW-0540">Nuclease</keyword>
<dbReference type="GO" id="GO:0042025">
    <property type="term" value="C:host cell nucleus"/>
    <property type="evidence" value="ECO:0007669"/>
    <property type="project" value="UniProtKB-SubCell"/>
</dbReference>
<dbReference type="GO" id="GO:0003723">
    <property type="term" value="F:RNA binding"/>
    <property type="evidence" value="ECO:0007669"/>
    <property type="project" value="InterPro"/>
</dbReference>
<comment type="catalytic activity">
    <reaction evidence="17">
        <text>ATP + H2O = ADP + phosphate + H(+)</text>
        <dbReference type="Rhea" id="RHEA:13065"/>
        <dbReference type="ChEBI" id="CHEBI:15377"/>
        <dbReference type="ChEBI" id="CHEBI:15378"/>
        <dbReference type="ChEBI" id="CHEBI:30616"/>
        <dbReference type="ChEBI" id="CHEBI:43474"/>
        <dbReference type="ChEBI" id="CHEBI:456216"/>
    </reaction>
</comment>
<dbReference type="EMBL" id="KY487779">
    <property type="protein sequence ID" value="AUM61632.1"/>
    <property type="molecule type" value="Genomic_DNA"/>
</dbReference>
<keyword evidence="12" id="KW-0190">Covalent protein-DNA linkage</keyword>
<keyword evidence="8" id="KW-0479">Metal-binding</keyword>
<dbReference type="InterPro" id="IPR049912">
    <property type="entry name" value="CRESS_DNA_REP"/>
</dbReference>
<dbReference type="Gene3D" id="3.40.50.300">
    <property type="entry name" value="P-loop containing nucleotide triphosphate hydrolases"/>
    <property type="match status" value="1"/>
</dbReference>
<keyword evidence="4" id="KW-0808">Transferase</keyword>
<dbReference type="Gene3D" id="3.40.1310.20">
    <property type="match status" value="1"/>
</dbReference>
<evidence type="ECO:0000256" key="14">
    <source>
        <dbReference type="ARBA" id="ARBA00023268"/>
    </source>
</evidence>
<keyword evidence="9" id="KW-0547">Nucleotide-binding</keyword>
<dbReference type="GO" id="GO:0016779">
    <property type="term" value="F:nucleotidyltransferase activity"/>
    <property type="evidence" value="ECO:0007669"/>
    <property type="project" value="UniProtKB-KW"/>
</dbReference>
<dbReference type="SUPFAM" id="SSF52540">
    <property type="entry name" value="P-loop containing nucleoside triphosphate hydrolases"/>
    <property type="match status" value="1"/>
</dbReference>
<dbReference type="GO" id="GO:0016787">
    <property type="term" value="F:hydrolase activity"/>
    <property type="evidence" value="ECO:0007669"/>
    <property type="project" value="UniProtKB-KW"/>
</dbReference>
<gene>
    <name evidence="19" type="primary">Rep</name>
</gene>
<dbReference type="Pfam" id="PF02407">
    <property type="entry name" value="Viral_Rep"/>
    <property type="match status" value="1"/>
</dbReference>
<comment type="similarity">
    <text evidence="3">Belongs to the nanoviruses/circoviruses replication-associated protein family.</text>
</comment>
<evidence type="ECO:0000259" key="18">
    <source>
        <dbReference type="PROSITE" id="PS52020"/>
    </source>
</evidence>
<organism evidence="19">
    <name type="scientific">uncultured virus</name>
    <dbReference type="NCBI Taxonomy" id="340016"/>
    <lineage>
        <taxon>Viruses</taxon>
        <taxon>environmental samples</taxon>
    </lineage>
</organism>
<reference evidence="19" key="1">
    <citation type="submission" date="2017-01" db="EMBL/GenBank/DDBJ databases">
        <title>High-throughput sequencing uncovers low homogeneity in the biogeography of single-stranded DNA viruses.</title>
        <authorList>
            <person name="Pearson V.M."/>
            <person name="Rokyta D.R."/>
        </authorList>
    </citation>
    <scope>NUCLEOTIDE SEQUENCE</scope>
</reference>
<dbReference type="GO" id="GO:0004519">
    <property type="term" value="F:endonuclease activity"/>
    <property type="evidence" value="ECO:0007669"/>
    <property type="project" value="UniProtKB-KW"/>
</dbReference>
<evidence type="ECO:0000256" key="10">
    <source>
        <dbReference type="ARBA" id="ARBA00022759"/>
    </source>
</evidence>
<dbReference type="PROSITE" id="PS52020">
    <property type="entry name" value="CRESS_DNA_REP"/>
    <property type="match status" value="1"/>
</dbReference>
<proteinExistence type="inferred from homology"/>
<evidence type="ECO:0000256" key="15">
    <source>
        <dbReference type="ARBA" id="ARBA00030754"/>
    </source>
</evidence>
<evidence type="ECO:0000256" key="8">
    <source>
        <dbReference type="ARBA" id="ARBA00022723"/>
    </source>
</evidence>
<name>A0A2K9LS01_9VIRU</name>
<dbReference type="GO" id="GO:0003677">
    <property type="term" value="F:DNA binding"/>
    <property type="evidence" value="ECO:0007669"/>
    <property type="project" value="UniProtKB-KW"/>
</dbReference>
<dbReference type="InterPro" id="IPR027417">
    <property type="entry name" value="P-loop_NTPase"/>
</dbReference>
<dbReference type="GO" id="GO:0046872">
    <property type="term" value="F:metal ion binding"/>
    <property type="evidence" value="ECO:0007669"/>
    <property type="project" value="UniProtKB-KW"/>
</dbReference>
<keyword evidence="10" id="KW-0255">Endonuclease</keyword>
<keyword evidence="11" id="KW-0378">Hydrolase</keyword>
<accession>A0A2K9LS01</accession>
<evidence type="ECO:0000256" key="17">
    <source>
        <dbReference type="ARBA" id="ARBA00049360"/>
    </source>
</evidence>
<evidence type="ECO:0000256" key="4">
    <source>
        <dbReference type="ARBA" id="ARBA00022679"/>
    </source>
</evidence>
<keyword evidence="6" id="KW-0235">DNA replication</keyword>
<keyword evidence="14" id="KW-0511">Multifunctional enzyme</keyword>
<evidence type="ECO:0000313" key="19">
    <source>
        <dbReference type="EMBL" id="AUM61632.1"/>
    </source>
</evidence>